<evidence type="ECO:0000313" key="1">
    <source>
        <dbReference type="EMBL" id="AAA19043.1"/>
    </source>
</evidence>
<reference evidence="1" key="1">
    <citation type="journal article" date="1994" name="J. Bacteriol.">
        <title>Complete nucleotide sequence of a circular plasmid from the Lyme disease spirochete, Borrelia burgdorferi.</title>
        <authorList>
            <person name="Dunn J.J."/>
            <person name="Buchstein S.R."/>
            <person name="Butler L.L."/>
            <person name="Fisenne S."/>
            <person name="Polin D.S."/>
            <person name="Lade B.N."/>
            <person name="Luft B.J."/>
        </authorList>
    </citation>
    <scope>NUCLEOTIDE SEQUENCE</scope>
    <source>
        <strain evidence="1">Ip21</strain>
        <plasmid evidence="1">unnamed</plasmid>
    </source>
</reference>
<protein>
    <submittedName>
        <fullName evidence="1">Uncharacterized protein</fullName>
    </submittedName>
</protein>
<keyword evidence="1" id="KW-0614">Plasmid</keyword>
<name>Q44715_BORBG</name>
<organism evidence="1">
    <name type="scientific">Borreliella burgdorferi</name>
    <name type="common">Lyme disease spirochete</name>
    <name type="synonym">Borrelia burgdorferi</name>
    <dbReference type="NCBI Taxonomy" id="139"/>
    <lineage>
        <taxon>Bacteria</taxon>
        <taxon>Pseudomonadati</taxon>
        <taxon>Spirochaetota</taxon>
        <taxon>Spirochaetia</taxon>
        <taxon>Spirochaetales</taxon>
        <taxon>Borreliaceae</taxon>
        <taxon>Borreliella</taxon>
    </lineage>
</organism>
<dbReference type="EMBL" id="U03641">
    <property type="protein sequence ID" value="AAA19043.1"/>
    <property type="molecule type" value="Genomic_DNA"/>
</dbReference>
<sequence length="62" mass="7424">MKSKMFIFYVFVVFINSCRIYPGIIDEKITSCKIHKETENELIESCNSRYSRQELTIRNLEN</sequence>
<geneLocation type="plasmid" evidence="1">
    <name>unnamed</name>
</geneLocation>
<proteinExistence type="predicted"/>
<dbReference type="PIR" id="A38962">
    <property type="entry name" value="A38962"/>
</dbReference>
<accession>Q44715</accession>
<dbReference type="AlphaFoldDB" id="Q44715"/>